<accession>A0A380CBP2</accession>
<gene>
    <name evidence="1" type="ORF">NCTC11388_02559</name>
</gene>
<dbReference type="EMBL" id="UGYW01000002">
    <property type="protein sequence ID" value="SUJ16237.1"/>
    <property type="molecule type" value="Genomic_DNA"/>
</dbReference>
<evidence type="ECO:0000313" key="1">
    <source>
        <dbReference type="EMBL" id="SUJ16237.1"/>
    </source>
</evidence>
<protein>
    <submittedName>
        <fullName evidence="1">Uncharacterized protein</fullName>
    </submittedName>
</protein>
<name>A0A380CBP2_SPHSI</name>
<dbReference type="Proteomes" id="UP000254893">
    <property type="component" value="Unassembled WGS sequence"/>
</dbReference>
<proteinExistence type="predicted"/>
<dbReference type="AlphaFoldDB" id="A0A380CBP2"/>
<evidence type="ECO:0000313" key="2">
    <source>
        <dbReference type="Proteomes" id="UP000254893"/>
    </source>
</evidence>
<sequence>MNTTQKFIDKDQFLGAVLNNIPTNTILLKNITGIGATYLELTTKRNSIIIEPYLPVIDGKTMKHTTAFAIYEGITVRKIKKYLQNSKIKDKKLITTPESFKKVIDALMELKIDFLNEYFILFDEFEKMASDADFREKITYPMNLFFKFKGKALVSATGYIPSDPRFKQNSFEIISIIPTYEIKRDLKLITTNSVLDAFKKHLKSLRSKKIFIFFNSPANISDYIKTLDIENESAIFTSVEEVNDFYDKRKDINPAHLGHRLDEAHYKKYNFLTSRYFCAMDIDIEEEVDVIILSDVIIAPHTKINPVTDAIQIPGRFRKENVIRSFTVISNLNPLIKYKNEDECKGRLTATVEFIQKFKGLKKSSSDPHMKELIDSLLKMGGDTLFINDDHTQNYFMQDNFIEKNQVDSCYVSKESLTNKYKSVSIPNTKKKYFNVIEEPHIFLNSKEQINKIKTSFSFKEKLEQIIILLNNIQETKKRIFQGEFFMIDQSEELSTHIREKHPEIFDIFHNEGEKELRKHAKSLDKLKKYHKLHYKNEHLDNFPIIKELYSFFDIGRTYTQKLFLDEFHKITKKYNPDINRNIHEVKCYFKITESKPRIDGKQIQHIKIDELVYNIDK</sequence>
<organism evidence="1 2">
    <name type="scientific">Sphingobacterium spiritivorum</name>
    <name type="common">Flavobacterium spiritivorum</name>
    <dbReference type="NCBI Taxonomy" id="258"/>
    <lineage>
        <taxon>Bacteria</taxon>
        <taxon>Pseudomonadati</taxon>
        <taxon>Bacteroidota</taxon>
        <taxon>Sphingobacteriia</taxon>
        <taxon>Sphingobacteriales</taxon>
        <taxon>Sphingobacteriaceae</taxon>
        <taxon>Sphingobacterium</taxon>
    </lineage>
</organism>
<reference evidence="1 2" key="1">
    <citation type="submission" date="2018-06" db="EMBL/GenBank/DDBJ databases">
        <authorList>
            <consortium name="Pathogen Informatics"/>
            <person name="Doyle S."/>
        </authorList>
    </citation>
    <scope>NUCLEOTIDE SEQUENCE [LARGE SCALE GENOMIC DNA]</scope>
    <source>
        <strain evidence="1 2">NCTC11388</strain>
    </source>
</reference>
<dbReference type="RefSeq" id="WP_115170389.1">
    <property type="nucleotide sequence ID" value="NZ_UGYW01000002.1"/>
</dbReference>